<sequence length="199" mass="22782">MEWDKACDKACDKDRDSPTISSEVLAVVKDVHGLLDLTHRSSCIPITQSNHRRSPFLKLPTELRNKIYGYVFSDNLIFVRCGRDIELFFWTKSMEDPPHMDLLYTCRSIYAETRLLPLINSTYHERTSLWIVCPNAGLVFPIQLLPALTYIEVCNWALSSTTCVCKGYESVWTEKCRKEAVTAERERVRLVCDAVGASI</sequence>
<dbReference type="AlphaFoldDB" id="A0A6A5V1V5"/>
<evidence type="ECO:0000313" key="1">
    <source>
        <dbReference type="EMBL" id="KAF1969026.1"/>
    </source>
</evidence>
<reference evidence="1" key="1">
    <citation type="journal article" date="2020" name="Stud. Mycol.">
        <title>101 Dothideomycetes genomes: a test case for predicting lifestyles and emergence of pathogens.</title>
        <authorList>
            <person name="Haridas S."/>
            <person name="Albert R."/>
            <person name="Binder M."/>
            <person name="Bloem J."/>
            <person name="Labutti K."/>
            <person name="Salamov A."/>
            <person name="Andreopoulos B."/>
            <person name="Baker S."/>
            <person name="Barry K."/>
            <person name="Bills G."/>
            <person name="Bluhm B."/>
            <person name="Cannon C."/>
            <person name="Castanera R."/>
            <person name="Culley D."/>
            <person name="Daum C."/>
            <person name="Ezra D."/>
            <person name="Gonzalez J."/>
            <person name="Henrissat B."/>
            <person name="Kuo A."/>
            <person name="Liang C."/>
            <person name="Lipzen A."/>
            <person name="Lutzoni F."/>
            <person name="Magnuson J."/>
            <person name="Mondo S."/>
            <person name="Nolan M."/>
            <person name="Ohm R."/>
            <person name="Pangilinan J."/>
            <person name="Park H.-J."/>
            <person name="Ramirez L."/>
            <person name="Alfaro M."/>
            <person name="Sun H."/>
            <person name="Tritt A."/>
            <person name="Yoshinaga Y."/>
            <person name="Zwiers L.-H."/>
            <person name="Turgeon B."/>
            <person name="Goodwin S."/>
            <person name="Spatafora J."/>
            <person name="Crous P."/>
            <person name="Grigoriev I."/>
        </authorList>
    </citation>
    <scope>NUCLEOTIDE SEQUENCE</scope>
    <source>
        <strain evidence="1">CBS 107.79</strain>
    </source>
</reference>
<dbReference type="PANTHER" id="PTHR38790">
    <property type="entry name" value="2EXR DOMAIN-CONTAINING PROTEIN-RELATED"/>
    <property type="match status" value="1"/>
</dbReference>
<organism evidence="1 2">
    <name type="scientific">Bimuria novae-zelandiae CBS 107.79</name>
    <dbReference type="NCBI Taxonomy" id="1447943"/>
    <lineage>
        <taxon>Eukaryota</taxon>
        <taxon>Fungi</taxon>
        <taxon>Dikarya</taxon>
        <taxon>Ascomycota</taxon>
        <taxon>Pezizomycotina</taxon>
        <taxon>Dothideomycetes</taxon>
        <taxon>Pleosporomycetidae</taxon>
        <taxon>Pleosporales</taxon>
        <taxon>Massarineae</taxon>
        <taxon>Didymosphaeriaceae</taxon>
        <taxon>Bimuria</taxon>
    </lineage>
</organism>
<gene>
    <name evidence="1" type="ORF">BU23DRAFT_571930</name>
</gene>
<proteinExistence type="predicted"/>
<evidence type="ECO:0000313" key="2">
    <source>
        <dbReference type="Proteomes" id="UP000800036"/>
    </source>
</evidence>
<name>A0A6A5V1V5_9PLEO</name>
<accession>A0A6A5V1V5</accession>
<dbReference type="OrthoDB" id="5413827at2759"/>
<protein>
    <submittedName>
        <fullName evidence="1">Uncharacterized protein</fullName>
    </submittedName>
</protein>
<keyword evidence="2" id="KW-1185">Reference proteome</keyword>
<dbReference type="Proteomes" id="UP000800036">
    <property type="component" value="Unassembled WGS sequence"/>
</dbReference>
<dbReference type="PANTHER" id="PTHR38790:SF4">
    <property type="entry name" value="2EXR DOMAIN-CONTAINING PROTEIN"/>
    <property type="match status" value="1"/>
</dbReference>
<dbReference type="EMBL" id="ML976714">
    <property type="protein sequence ID" value="KAF1969026.1"/>
    <property type="molecule type" value="Genomic_DNA"/>
</dbReference>